<organism evidence="1">
    <name type="scientific">marine sediment metagenome</name>
    <dbReference type="NCBI Taxonomy" id="412755"/>
    <lineage>
        <taxon>unclassified sequences</taxon>
        <taxon>metagenomes</taxon>
        <taxon>ecological metagenomes</taxon>
    </lineage>
</organism>
<protein>
    <submittedName>
        <fullName evidence="1">Uncharacterized protein</fullName>
    </submittedName>
</protein>
<dbReference type="EMBL" id="BART01031737">
    <property type="protein sequence ID" value="GAH17045.1"/>
    <property type="molecule type" value="Genomic_DNA"/>
</dbReference>
<accession>X1E9L1</accession>
<dbReference type="AlphaFoldDB" id="X1E9L1"/>
<gene>
    <name evidence="1" type="ORF">S01H4_55057</name>
</gene>
<proteinExistence type="predicted"/>
<name>X1E9L1_9ZZZZ</name>
<sequence length="50" mass="6144">MNPKHISEWKKTIRTDIYNLKKTARKFFNIEGVVRIRGEKWWGKPKKEEK</sequence>
<evidence type="ECO:0000313" key="1">
    <source>
        <dbReference type="EMBL" id="GAH17045.1"/>
    </source>
</evidence>
<reference evidence="1" key="1">
    <citation type="journal article" date="2014" name="Front. Microbiol.">
        <title>High frequency of phylogenetically diverse reductive dehalogenase-homologous genes in deep subseafloor sedimentary metagenomes.</title>
        <authorList>
            <person name="Kawai M."/>
            <person name="Futagami T."/>
            <person name="Toyoda A."/>
            <person name="Takaki Y."/>
            <person name="Nishi S."/>
            <person name="Hori S."/>
            <person name="Arai W."/>
            <person name="Tsubouchi T."/>
            <person name="Morono Y."/>
            <person name="Uchiyama I."/>
            <person name="Ito T."/>
            <person name="Fujiyama A."/>
            <person name="Inagaki F."/>
            <person name="Takami H."/>
        </authorList>
    </citation>
    <scope>NUCLEOTIDE SEQUENCE</scope>
    <source>
        <strain evidence="1">Expedition CK06-06</strain>
    </source>
</reference>
<comment type="caution">
    <text evidence="1">The sequence shown here is derived from an EMBL/GenBank/DDBJ whole genome shotgun (WGS) entry which is preliminary data.</text>
</comment>